<reference evidence="1" key="1">
    <citation type="submission" date="2021-01" db="EMBL/GenBank/DDBJ databases">
        <title>Whole genome shotgun sequence of Actinocatenispora rupis NBRC 107355.</title>
        <authorList>
            <person name="Komaki H."/>
            <person name="Tamura T."/>
        </authorList>
    </citation>
    <scope>NUCLEOTIDE SEQUENCE</scope>
    <source>
        <strain evidence="1">NBRC 107355</strain>
    </source>
</reference>
<organism evidence="1 2">
    <name type="scientific">Actinocatenispora rupis</name>
    <dbReference type="NCBI Taxonomy" id="519421"/>
    <lineage>
        <taxon>Bacteria</taxon>
        <taxon>Bacillati</taxon>
        <taxon>Actinomycetota</taxon>
        <taxon>Actinomycetes</taxon>
        <taxon>Micromonosporales</taxon>
        <taxon>Micromonosporaceae</taxon>
        <taxon>Actinocatenispora</taxon>
    </lineage>
</organism>
<dbReference type="EMBL" id="BOMB01000008">
    <property type="protein sequence ID" value="GID10467.1"/>
    <property type="molecule type" value="Genomic_DNA"/>
</dbReference>
<keyword evidence="2" id="KW-1185">Reference proteome</keyword>
<comment type="caution">
    <text evidence="1">The sequence shown here is derived from an EMBL/GenBank/DDBJ whole genome shotgun (WGS) entry which is preliminary data.</text>
</comment>
<evidence type="ECO:0000313" key="1">
    <source>
        <dbReference type="EMBL" id="GID10467.1"/>
    </source>
</evidence>
<accession>A0A8J3J5F6</accession>
<protein>
    <recommendedName>
        <fullName evidence="3">DinB superfamily protein</fullName>
    </recommendedName>
</protein>
<dbReference type="Gene3D" id="1.20.120.450">
    <property type="entry name" value="dinb family like domain"/>
    <property type="match status" value="1"/>
</dbReference>
<dbReference type="SUPFAM" id="SSF109854">
    <property type="entry name" value="DinB/YfiT-like putative metalloenzymes"/>
    <property type="match status" value="1"/>
</dbReference>
<dbReference type="AlphaFoldDB" id="A0A8J3J5F6"/>
<dbReference type="Proteomes" id="UP000612808">
    <property type="component" value="Unassembled WGS sequence"/>
</dbReference>
<dbReference type="InterPro" id="IPR007061">
    <property type="entry name" value="MST-like"/>
</dbReference>
<dbReference type="Pfam" id="PF04978">
    <property type="entry name" value="MST"/>
    <property type="match status" value="1"/>
</dbReference>
<dbReference type="InterPro" id="IPR034660">
    <property type="entry name" value="DinB/YfiT-like"/>
</dbReference>
<gene>
    <name evidence="1" type="ORF">Aru02nite_13560</name>
</gene>
<evidence type="ECO:0000313" key="2">
    <source>
        <dbReference type="Proteomes" id="UP000612808"/>
    </source>
</evidence>
<evidence type="ECO:0008006" key="3">
    <source>
        <dbReference type="Google" id="ProtNLM"/>
    </source>
</evidence>
<name>A0A8J3J5F6_9ACTN</name>
<sequence length="159" mass="17404">MSSETGALLASLGDQRKHILGALDGLDEDALRRPVLPSGWNCLGLVRHLSLDVERLWFRVVTAGRPDLLVPGDAWHADDQPAAAVLDGYRQEIAAADAVIAATPLDRAPAWWPDDAFGDWRLADLRETILHVITETATHAGHLDAARELLDGHRWLVLT</sequence>
<proteinExistence type="predicted"/>
<dbReference type="RefSeq" id="WP_203655773.1">
    <property type="nucleotide sequence ID" value="NZ_BAAAZM010000003.1"/>
</dbReference>